<evidence type="ECO:0000313" key="2">
    <source>
        <dbReference type="EMBL" id="NYH74435.1"/>
    </source>
</evidence>
<organism evidence="2 3">
    <name type="scientific">Phytopseudomonas flavescens</name>
    <dbReference type="NCBI Taxonomy" id="29435"/>
    <lineage>
        <taxon>Bacteria</taxon>
        <taxon>Pseudomonadati</taxon>
        <taxon>Pseudomonadota</taxon>
        <taxon>Gammaproteobacteria</taxon>
        <taxon>Pseudomonadales</taxon>
        <taxon>Pseudomonadaceae</taxon>
        <taxon>Phytopseudomonas</taxon>
    </lineage>
</organism>
<dbReference type="AlphaFoldDB" id="A0A7Z0BPX1"/>
<feature type="region of interest" description="Disordered" evidence="1">
    <location>
        <begin position="1"/>
        <end position="22"/>
    </location>
</feature>
<dbReference type="Proteomes" id="UP000578688">
    <property type="component" value="Unassembled WGS sequence"/>
</dbReference>
<keyword evidence="3" id="KW-1185">Reference proteome</keyword>
<accession>A0A7Z0BPX1</accession>
<evidence type="ECO:0000313" key="3">
    <source>
        <dbReference type="Proteomes" id="UP000578688"/>
    </source>
</evidence>
<comment type="caution">
    <text evidence="2">The sequence shown here is derived from an EMBL/GenBank/DDBJ whole genome shotgun (WGS) entry which is preliminary data.</text>
</comment>
<evidence type="ECO:0000256" key="1">
    <source>
        <dbReference type="SAM" id="MobiDB-lite"/>
    </source>
</evidence>
<dbReference type="EMBL" id="JACBYV010000001">
    <property type="protein sequence ID" value="NYH74435.1"/>
    <property type="molecule type" value="Genomic_DNA"/>
</dbReference>
<reference evidence="2 3" key="1">
    <citation type="submission" date="2020-07" db="EMBL/GenBank/DDBJ databases">
        <title>Genomic analyses of the natural microbiome of Caenorhabditis elegans.</title>
        <authorList>
            <person name="Samuel B."/>
        </authorList>
    </citation>
    <scope>NUCLEOTIDE SEQUENCE [LARGE SCALE GENOMIC DNA]</scope>
    <source>
        <strain evidence="2 3">BIGb0408</strain>
    </source>
</reference>
<proteinExistence type="predicted"/>
<gene>
    <name evidence="2" type="ORF">FHR27_003045</name>
</gene>
<name>A0A7Z0BPX1_9GAMM</name>
<protein>
    <submittedName>
        <fullName evidence="2">Uncharacterized protein</fullName>
    </submittedName>
</protein>
<sequence length="59" mass="6614">MITSSDNLRLKQGASGRQAHSHNVGEQAVYSAHYSPIKCHNEAIFLLGERVDKRFEGCR</sequence>